<dbReference type="OrthoDB" id="5295305at2"/>
<keyword evidence="2" id="KW-0012">Acyltransferase</keyword>
<keyword evidence="1 4" id="KW-0808">Transferase</keyword>
<evidence type="ECO:0000259" key="3">
    <source>
        <dbReference type="PROSITE" id="PS51186"/>
    </source>
</evidence>
<dbReference type="InterPro" id="IPR051016">
    <property type="entry name" value="Diverse_Substrate_AcTransf"/>
</dbReference>
<accession>A0A4Z0C8R1</accession>
<name>A0A4Z0C8R1_9BURK</name>
<organism evidence="4 5">
    <name type="scientific">Ramlibacter humi</name>
    <dbReference type="NCBI Taxonomy" id="2530451"/>
    <lineage>
        <taxon>Bacteria</taxon>
        <taxon>Pseudomonadati</taxon>
        <taxon>Pseudomonadota</taxon>
        <taxon>Betaproteobacteria</taxon>
        <taxon>Burkholderiales</taxon>
        <taxon>Comamonadaceae</taxon>
        <taxon>Ramlibacter</taxon>
    </lineage>
</organism>
<comment type="caution">
    <text evidence="4">The sequence shown here is derived from an EMBL/GenBank/DDBJ whole genome shotgun (WGS) entry which is preliminary data.</text>
</comment>
<gene>
    <name evidence="4" type="ORF">EZ216_00515</name>
</gene>
<evidence type="ECO:0000256" key="1">
    <source>
        <dbReference type="ARBA" id="ARBA00022679"/>
    </source>
</evidence>
<feature type="domain" description="N-acetyltransferase" evidence="3">
    <location>
        <begin position="4"/>
        <end position="153"/>
    </location>
</feature>
<protein>
    <submittedName>
        <fullName evidence="4">GNAT family N-acetyltransferase</fullName>
    </submittedName>
</protein>
<dbReference type="PROSITE" id="PS51186">
    <property type="entry name" value="GNAT"/>
    <property type="match status" value="1"/>
</dbReference>
<dbReference type="RefSeq" id="WP_135247618.1">
    <property type="nucleotide sequence ID" value="NZ_SMLK01000001.1"/>
</dbReference>
<dbReference type="CDD" id="cd04301">
    <property type="entry name" value="NAT_SF"/>
    <property type="match status" value="1"/>
</dbReference>
<evidence type="ECO:0000313" key="4">
    <source>
        <dbReference type="EMBL" id="TFZ07681.1"/>
    </source>
</evidence>
<dbReference type="Proteomes" id="UP000297839">
    <property type="component" value="Unassembled WGS sequence"/>
</dbReference>
<dbReference type="Pfam" id="PF00583">
    <property type="entry name" value="Acetyltransf_1"/>
    <property type="match status" value="1"/>
</dbReference>
<dbReference type="PANTHER" id="PTHR10545:SF42">
    <property type="entry name" value="ACETYLTRANSFERASE"/>
    <property type="match status" value="1"/>
</dbReference>
<dbReference type="GO" id="GO:0008080">
    <property type="term" value="F:N-acetyltransferase activity"/>
    <property type="evidence" value="ECO:0007669"/>
    <property type="project" value="TreeGrafter"/>
</dbReference>
<keyword evidence="5" id="KW-1185">Reference proteome</keyword>
<evidence type="ECO:0000256" key="2">
    <source>
        <dbReference type="ARBA" id="ARBA00023315"/>
    </source>
</evidence>
<sequence length="153" mass="17504">MSQVLIRPLRREDRQPWQRLWDGYNAFYGRAGETALDPRITEATWERFFNPIEPVFALVAEVDGRVSGLAHYLFHRSTTKIEPVCYLQDLFTAPELRGKGVGRALIEGVAAQARQGGAQRLYWHTQTTNEAGRALYDKVARHLGFIVYSRDPL</sequence>
<dbReference type="AlphaFoldDB" id="A0A4Z0C8R1"/>
<dbReference type="SUPFAM" id="SSF55729">
    <property type="entry name" value="Acyl-CoA N-acyltransferases (Nat)"/>
    <property type="match status" value="1"/>
</dbReference>
<dbReference type="Gene3D" id="3.40.630.30">
    <property type="match status" value="1"/>
</dbReference>
<proteinExistence type="predicted"/>
<dbReference type="EMBL" id="SMLK01000001">
    <property type="protein sequence ID" value="TFZ07681.1"/>
    <property type="molecule type" value="Genomic_DNA"/>
</dbReference>
<reference evidence="4 5" key="1">
    <citation type="submission" date="2019-03" db="EMBL/GenBank/DDBJ databases">
        <title>Ramlibacter sp. 18x22-1, whole genome shotgun sequence.</title>
        <authorList>
            <person name="Zhang X."/>
            <person name="Feng G."/>
            <person name="Zhu H."/>
        </authorList>
    </citation>
    <scope>NUCLEOTIDE SEQUENCE [LARGE SCALE GENOMIC DNA]</scope>
    <source>
        <strain evidence="4 5">18x22-1</strain>
    </source>
</reference>
<dbReference type="InterPro" id="IPR000182">
    <property type="entry name" value="GNAT_dom"/>
</dbReference>
<evidence type="ECO:0000313" key="5">
    <source>
        <dbReference type="Proteomes" id="UP000297839"/>
    </source>
</evidence>
<dbReference type="InterPro" id="IPR016181">
    <property type="entry name" value="Acyl_CoA_acyltransferase"/>
</dbReference>
<dbReference type="PANTHER" id="PTHR10545">
    <property type="entry name" value="DIAMINE N-ACETYLTRANSFERASE"/>
    <property type="match status" value="1"/>
</dbReference>